<dbReference type="Pfam" id="PF11267">
    <property type="entry name" value="DUF3067"/>
    <property type="match status" value="1"/>
</dbReference>
<feature type="region of interest" description="Disordered" evidence="1">
    <location>
        <begin position="70"/>
        <end position="91"/>
    </location>
</feature>
<dbReference type="AlphaFoldDB" id="A0AAD9THV6"/>
<accession>A0AAD9THV6</accession>
<evidence type="ECO:0000313" key="3">
    <source>
        <dbReference type="Proteomes" id="UP001280121"/>
    </source>
</evidence>
<dbReference type="Gene3D" id="3.30.428.40">
    <property type="entry name" value="Protein of unknown function DUF3067"/>
    <property type="match status" value="1"/>
</dbReference>
<feature type="compositionally biased region" description="Acidic residues" evidence="1">
    <location>
        <begin position="72"/>
        <end position="82"/>
    </location>
</feature>
<evidence type="ECO:0000313" key="2">
    <source>
        <dbReference type="EMBL" id="KAK2635770.1"/>
    </source>
</evidence>
<keyword evidence="3" id="KW-1185">Reference proteome</keyword>
<dbReference type="EMBL" id="JANJYI010000009">
    <property type="protein sequence ID" value="KAK2635770.1"/>
    <property type="molecule type" value="Genomic_DNA"/>
</dbReference>
<dbReference type="PANTHER" id="PTHR35126">
    <property type="entry name" value="SLR0598 PROTEIN"/>
    <property type="match status" value="1"/>
</dbReference>
<dbReference type="Proteomes" id="UP001280121">
    <property type="component" value="Unassembled WGS sequence"/>
</dbReference>
<dbReference type="PANTHER" id="PTHR35126:SF1">
    <property type="entry name" value="DUF3067 DOMAIN-CONTAINING PROTEIN"/>
    <property type="match status" value="1"/>
</dbReference>
<organism evidence="2 3">
    <name type="scientific">Dipteronia dyeriana</name>
    <dbReference type="NCBI Taxonomy" id="168575"/>
    <lineage>
        <taxon>Eukaryota</taxon>
        <taxon>Viridiplantae</taxon>
        <taxon>Streptophyta</taxon>
        <taxon>Embryophyta</taxon>
        <taxon>Tracheophyta</taxon>
        <taxon>Spermatophyta</taxon>
        <taxon>Magnoliopsida</taxon>
        <taxon>eudicotyledons</taxon>
        <taxon>Gunneridae</taxon>
        <taxon>Pentapetalae</taxon>
        <taxon>rosids</taxon>
        <taxon>malvids</taxon>
        <taxon>Sapindales</taxon>
        <taxon>Sapindaceae</taxon>
        <taxon>Hippocastanoideae</taxon>
        <taxon>Acereae</taxon>
        <taxon>Dipteronia</taxon>
    </lineage>
</organism>
<gene>
    <name evidence="2" type="ORF">Ddye_030562</name>
</gene>
<reference evidence="2" key="1">
    <citation type="journal article" date="2023" name="Plant J.">
        <title>Genome sequences and population genomics provide insights into the demographic history, inbreeding, and mutation load of two 'living fossil' tree species of Dipteronia.</title>
        <authorList>
            <person name="Feng Y."/>
            <person name="Comes H.P."/>
            <person name="Chen J."/>
            <person name="Zhu S."/>
            <person name="Lu R."/>
            <person name="Zhang X."/>
            <person name="Li P."/>
            <person name="Qiu J."/>
            <person name="Olsen K.M."/>
            <person name="Qiu Y."/>
        </authorList>
    </citation>
    <scope>NUCLEOTIDE SEQUENCE</scope>
    <source>
        <strain evidence="2">KIB01</strain>
    </source>
</reference>
<name>A0AAD9THV6_9ROSI</name>
<evidence type="ECO:0000256" key="1">
    <source>
        <dbReference type="SAM" id="MobiDB-lite"/>
    </source>
</evidence>
<protein>
    <submittedName>
        <fullName evidence="2">Uncharacterized protein</fullName>
    </submittedName>
</protein>
<proteinExistence type="predicted"/>
<comment type="caution">
    <text evidence="2">The sequence shown here is derived from an EMBL/GenBank/DDBJ whole genome shotgun (WGS) entry which is preliminary data.</text>
</comment>
<sequence length="227" mass="26190">MTSVVSSHHCNWSLGIQEHLHRGRFNKVPWSGYFSPHFPSKGLTSYYNQHLGGNYYQSVRRRWPVFSSVVDDVNDNDPDDSEDGKNKEESAKVEFEGVNGEMVRENLERMVGTDDSAFSGLDLATLIRNKYGRSYDVQLIKKEFLGRNLLALNVMWKYMEQRSFPLTEEEYILRLDDVANTLKCWGAVSHIRNSLAKLKERPRIGKAVSIFIDMDESGGRANEWIYK</sequence>
<dbReference type="InterPro" id="IPR021420">
    <property type="entry name" value="DUF3067"/>
</dbReference>